<comment type="similarity">
    <text evidence="1">Belongs to the CAND family.</text>
</comment>
<evidence type="ECO:0000313" key="7">
    <source>
        <dbReference type="Proteomes" id="UP000799302"/>
    </source>
</evidence>
<dbReference type="Proteomes" id="UP000799302">
    <property type="component" value="Unassembled WGS sequence"/>
</dbReference>
<dbReference type="Pfam" id="PF08623">
    <property type="entry name" value="TIP120"/>
    <property type="match status" value="1"/>
</dbReference>
<dbReference type="Gene3D" id="1.25.10.10">
    <property type="entry name" value="Leucine-rich Repeat Variant"/>
    <property type="match status" value="1"/>
</dbReference>
<reference evidence="6" key="1">
    <citation type="journal article" date="2020" name="Stud. Mycol.">
        <title>101 Dothideomycetes genomes: a test case for predicting lifestyles and emergence of pathogens.</title>
        <authorList>
            <person name="Haridas S."/>
            <person name="Albert R."/>
            <person name="Binder M."/>
            <person name="Bloem J."/>
            <person name="Labutti K."/>
            <person name="Salamov A."/>
            <person name="Andreopoulos B."/>
            <person name="Baker S."/>
            <person name="Barry K."/>
            <person name="Bills G."/>
            <person name="Bluhm B."/>
            <person name="Cannon C."/>
            <person name="Castanera R."/>
            <person name="Culley D."/>
            <person name="Daum C."/>
            <person name="Ezra D."/>
            <person name="Gonzalez J."/>
            <person name="Henrissat B."/>
            <person name="Kuo A."/>
            <person name="Liang C."/>
            <person name="Lipzen A."/>
            <person name="Lutzoni F."/>
            <person name="Magnuson J."/>
            <person name="Mondo S."/>
            <person name="Nolan M."/>
            <person name="Ohm R."/>
            <person name="Pangilinan J."/>
            <person name="Park H.-J."/>
            <person name="Ramirez L."/>
            <person name="Alfaro M."/>
            <person name="Sun H."/>
            <person name="Tritt A."/>
            <person name="Yoshinaga Y."/>
            <person name="Zwiers L.-H."/>
            <person name="Turgeon B."/>
            <person name="Goodwin S."/>
            <person name="Spatafora J."/>
            <person name="Crous P."/>
            <person name="Grigoriev I."/>
        </authorList>
    </citation>
    <scope>NUCLEOTIDE SEQUENCE</scope>
    <source>
        <strain evidence="6">CBS 115976</strain>
    </source>
</reference>
<protein>
    <submittedName>
        <fullName evidence="6">ARM repeat-containing protein</fullName>
    </submittedName>
</protein>
<dbReference type="SUPFAM" id="SSF48371">
    <property type="entry name" value="ARM repeat"/>
    <property type="match status" value="1"/>
</dbReference>
<dbReference type="PANTHER" id="PTHR12696">
    <property type="entry name" value="TIP120"/>
    <property type="match status" value="1"/>
</dbReference>
<feature type="region of interest" description="Disordered" evidence="4">
    <location>
        <begin position="475"/>
        <end position="495"/>
    </location>
</feature>
<feature type="domain" description="TATA-binding protein interacting (TIP20)" evidence="5">
    <location>
        <begin position="1147"/>
        <end position="1309"/>
    </location>
</feature>
<evidence type="ECO:0000256" key="4">
    <source>
        <dbReference type="SAM" id="MobiDB-lite"/>
    </source>
</evidence>
<sequence length="1329" mass="143095">MAASAPAPPTAYSVGHVLPKLEEEDPDLRYMGLSDLSGLLNAASPNIFSSDYSIAAKTVDALIQCLQDTNGEVQNMAVQCVGPFVNKVPEQVTCVLIEKISTMSTDTIVDSSIPALALRQIVVSLPRPSPGVTRSKPVIEAYNAISKAMIPRLTGYIVVHPGNAQQALPPPPPSMLTIDMEQGTDSNAMDVLIEVANCFGIMLREAEVTALTEISLKVIKSGRTSQVLKKKAVTAMSHFAIYLSDNLLGVFMQQVISALSKPSLTKSHRKLYFSLIGSVCRAIPEKFAPFLSRVAPFALSALSQDEIDNDIALMEETEERDPEADEVREAALLALESWLGACPDAMKPVTAQCLEIIARFLKYDPNFAEDDTDEMEDDDMLEGDDFEEDIGGDDEDDTSWKVRRCAAKVAHVLVATRSDGDLLEDGTLYSVVAPALISRFKEREETVRLEVLQALSKLIRITGGVAYPRDIAGMSASSGSMAPPPSRKRRRVGSDASMIDSVTNTSLSSGFADGSISPPSSGAFRSLEKLSPQIVQGLSALMQTGPMATKESSTSVLKDLVIALHGKLSNYLQNAIPTVLSAIKQTSSSTASVAATNAYRVEALIFLGSAAEVQASEELQPYIAKALPVIMSAMKEKITKVSAAALVCVEHFIDALTPPRSSNVSGQQHLSTLNSALADIASSNDADLEVRRLAIHAIGMLLGQSSLSPGLLSSQDRTHGMALLLNRLLNETTRLAAARAIDSVASLAKNPSDYPNNWAPTVAQALVEQFRKSSRSLRGASISAMKTLTSNPGSSSQFSSSSISKYLPELEPLIKSTDFHLMGPALMILAGLIEKDPHNSGISNFIPLIAQLFVNKLPSTTLKALIIVVRSFGSQGIGKPLMTALLRDVSLKASPEVVGKAIGNLLVAGGDSTGVTIDSFVSELRTQQDATKQCLALSVLGETACLLGERSQLDPQFFVQHFQTTREPVAQAAATALGRAGAGNIPVYVPVILASIGNADTKTKQLLLLSIREIVNADSQSDLAPYVQELWNQVMSVSQTEEGKAVGSESIGRLAILSPQEFFPQLQQLLVAPNSTASLRNLVLSALRVTVTSDSSAAHTKAVSSALVPLLHGVLQVLHRETELENRRVSLTIVNAAAHTRIDDVLVPMLNEIVPAVVAEAKIRPELIREVKMGPFTHKVDDGLETRKASYECLYTLFSSPVLPTSKLNQLIEPLIRGVADDNEIRLLSLLSLHKAIENFPTTMAPLVPSFIDPFKVVMKTKPREQAVKQEIERIEEGLRGVIRFGLDVQKRYPEGVGSTAWADWWSSVRSEHSVLLKSTEEEFKDLGK</sequence>
<keyword evidence="2" id="KW-0677">Repeat</keyword>
<dbReference type="InterPro" id="IPR011989">
    <property type="entry name" value="ARM-like"/>
</dbReference>
<proteinExistence type="inferred from homology"/>
<dbReference type="OrthoDB" id="6260732at2759"/>
<gene>
    <name evidence="6" type="ORF">BT63DRAFT_461216</name>
</gene>
<evidence type="ECO:0000256" key="3">
    <source>
        <dbReference type="ARBA" id="ARBA00022786"/>
    </source>
</evidence>
<evidence type="ECO:0000256" key="2">
    <source>
        <dbReference type="ARBA" id="ARBA00022737"/>
    </source>
</evidence>
<dbReference type="InterPro" id="IPR013932">
    <property type="entry name" value="TATA-bd_TIP120"/>
</dbReference>
<dbReference type="GO" id="GO:0010265">
    <property type="term" value="P:SCF complex assembly"/>
    <property type="evidence" value="ECO:0007669"/>
    <property type="project" value="InterPro"/>
</dbReference>
<dbReference type="EMBL" id="MU004245">
    <property type="protein sequence ID" value="KAF2663490.1"/>
    <property type="molecule type" value="Genomic_DNA"/>
</dbReference>
<evidence type="ECO:0000313" key="6">
    <source>
        <dbReference type="EMBL" id="KAF2663490.1"/>
    </source>
</evidence>
<evidence type="ECO:0000256" key="1">
    <source>
        <dbReference type="ARBA" id="ARBA00007657"/>
    </source>
</evidence>
<evidence type="ECO:0000259" key="5">
    <source>
        <dbReference type="Pfam" id="PF08623"/>
    </source>
</evidence>
<dbReference type="Pfam" id="PF25782">
    <property type="entry name" value="TPR_CAND1"/>
    <property type="match status" value="1"/>
</dbReference>
<keyword evidence="3" id="KW-0833">Ubl conjugation pathway</keyword>
<accession>A0A6A6TUQ8</accession>
<name>A0A6A6TUQ8_9PEZI</name>
<keyword evidence="7" id="KW-1185">Reference proteome</keyword>
<dbReference type="InterPro" id="IPR016024">
    <property type="entry name" value="ARM-type_fold"/>
</dbReference>
<organism evidence="6 7">
    <name type="scientific">Microthyrium microscopicum</name>
    <dbReference type="NCBI Taxonomy" id="703497"/>
    <lineage>
        <taxon>Eukaryota</taxon>
        <taxon>Fungi</taxon>
        <taxon>Dikarya</taxon>
        <taxon>Ascomycota</taxon>
        <taxon>Pezizomycotina</taxon>
        <taxon>Dothideomycetes</taxon>
        <taxon>Dothideomycetes incertae sedis</taxon>
        <taxon>Microthyriales</taxon>
        <taxon>Microthyriaceae</taxon>
        <taxon>Microthyrium</taxon>
    </lineage>
</organism>
<dbReference type="InterPro" id="IPR039852">
    <property type="entry name" value="CAND1/CAND2"/>
</dbReference>